<accession>R6NBS0</accession>
<evidence type="ECO:0000313" key="1">
    <source>
        <dbReference type="EMBL" id="CDC03671.1"/>
    </source>
</evidence>
<sequence length="126" mass="14740">MAKSKSEIQQAYMRKNYVRFPLDLRPEVLEAFRQAYMRKNYVRFPLDLRPEVLEAFRAACEKNGTKPTTEIKKFIARYCAQNDNDNVEIEVKVPKNLLELAKQKNINVSACLSDVLITELEKKEEL</sequence>
<dbReference type="EMBL" id="CBEP010000014">
    <property type="protein sequence ID" value="CDC03671.1"/>
    <property type="molecule type" value="Genomic_DNA"/>
</dbReference>
<reference evidence="1" key="1">
    <citation type="submission" date="2012-11" db="EMBL/GenBank/DDBJ databases">
        <title>Dependencies among metagenomic species, viruses, plasmids and units of genetic variation.</title>
        <authorList>
            <person name="Nielsen H.B."/>
            <person name="Almeida M."/>
            <person name="Juncker A.S."/>
            <person name="Rasmussen S."/>
            <person name="Li J."/>
            <person name="Sunagawa S."/>
            <person name="Plichta D."/>
            <person name="Gautier L."/>
            <person name="Le Chatelier E."/>
            <person name="Peletier E."/>
            <person name="Bonde I."/>
            <person name="Nielsen T."/>
            <person name="Manichanh C."/>
            <person name="Arumugam M."/>
            <person name="Batto J."/>
            <person name="Santos M.B.Q.D."/>
            <person name="Blom N."/>
            <person name="Borruel N."/>
            <person name="Burgdorf K.S."/>
            <person name="Boumezbeur F."/>
            <person name="Casellas F."/>
            <person name="Dore J."/>
            <person name="Guarner F."/>
            <person name="Hansen T."/>
            <person name="Hildebrand F."/>
            <person name="Kaas R.S."/>
            <person name="Kennedy S."/>
            <person name="Kristiansen K."/>
            <person name="Kultima J.R."/>
            <person name="Leonard P."/>
            <person name="Levenez F."/>
            <person name="Lund O."/>
            <person name="Moumen B."/>
            <person name="Le Paslier D."/>
            <person name="Pons N."/>
            <person name="Pedersen O."/>
            <person name="Prifti E."/>
            <person name="Qin J."/>
            <person name="Raes J."/>
            <person name="Tap J."/>
            <person name="Tims S."/>
            <person name="Ussery D.W."/>
            <person name="Yamada T."/>
            <person name="MetaHit consortium"/>
            <person name="Renault P."/>
            <person name="Sicheritz-Ponten T."/>
            <person name="Bork P."/>
            <person name="Wang J."/>
            <person name="Brunak S."/>
            <person name="Ehrlich S.D."/>
        </authorList>
    </citation>
    <scope>NUCLEOTIDE SEQUENCE [LARGE SCALE GENOMIC DNA]</scope>
</reference>
<dbReference type="GO" id="GO:0006355">
    <property type="term" value="P:regulation of DNA-templated transcription"/>
    <property type="evidence" value="ECO:0007669"/>
    <property type="project" value="InterPro"/>
</dbReference>
<comment type="caution">
    <text evidence="1">The sequence shown here is derived from an EMBL/GenBank/DDBJ whole genome shotgun (WGS) entry which is preliminary data.</text>
</comment>
<organism evidence="1 2">
    <name type="scientific">[Clostridium] leptum CAG:27</name>
    <dbReference type="NCBI Taxonomy" id="1263068"/>
    <lineage>
        <taxon>Bacteria</taxon>
        <taxon>Bacillati</taxon>
        <taxon>Bacillota</taxon>
        <taxon>Clostridia</taxon>
        <taxon>Eubacteriales</taxon>
        <taxon>Oscillospiraceae</taxon>
        <taxon>Oscillospiraceae incertae sedis</taxon>
    </lineage>
</organism>
<dbReference type="AlphaFoldDB" id="R6NBS0"/>
<gene>
    <name evidence="1" type="ORF">BN578_01672</name>
</gene>
<evidence type="ECO:0000313" key="2">
    <source>
        <dbReference type="Proteomes" id="UP000018168"/>
    </source>
</evidence>
<name>R6NBS0_9FIRM</name>
<dbReference type="InterPro" id="IPR010985">
    <property type="entry name" value="Ribbon_hlx_hlx"/>
</dbReference>
<dbReference type="Proteomes" id="UP000018168">
    <property type="component" value="Unassembled WGS sequence"/>
</dbReference>
<proteinExistence type="predicted"/>
<dbReference type="SUPFAM" id="SSF47598">
    <property type="entry name" value="Ribbon-helix-helix"/>
    <property type="match status" value="1"/>
</dbReference>
<protein>
    <submittedName>
        <fullName evidence="1">Uncharacterized protein</fullName>
    </submittedName>
</protein>